<proteinExistence type="predicted"/>
<sequence>MDIDTLLVSAMAAAGIDGTAAPPPPPPDPPLPVAVQHNANPELLKGVEVVVDETSDDDNGRDGVAGRIVRRRRRVRRRLVDTVAAGYLMLATPPDIIELRERLQQLLEPVELSPALWHHLESFIDGFWIRIRAGRDSDGTLTKRYKRRFSRSTAATQGNYVKLEEKKIKRSHCCPVKIRVVFEKEEDDEGILRPVNVRIARTERQGRVEHAEHCTVRKIDLFRRCSAPMQAAGY</sequence>
<evidence type="ECO:0000313" key="2">
    <source>
        <dbReference type="Proteomes" id="UP000215453"/>
    </source>
</evidence>
<name>A0A1Y6M1U1_ZYMTR</name>
<protein>
    <submittedName>
        <fullName evidence="1">Uncharacterized protein</fullName>
    </submittedName>
</protein>
<gene>
    <name evidence="1" type="ORF">ZT1A5_G12047</name>
</gene>
<organism evidence="1 2">
    <name type="scientific">Zymoseptoria tritici ST99CH_1A5</name>
    <dbReference type="NCBI Taxonomy" id="1276529"/>
    <lineage>
        <taxon>Eukaryota</taxon>
        <taxon>Fungi</taxon>
        <taxon>Dikarya</taxon>
        <taxon>Ascomycota</taxon>
        <taxon>Pezizomycotina</taxon>
        <taxon>Dothideomycetes</taxon>
        <taxon>Dothideomycetidae</taxon>
        <taxon>Mycosphaerellales</taxon>
        <taxon>Mycosphaerellaceae</taxon>
        <taxon>Zymoseptoria</taxon>
    </lineage>
</organism>
<dbReference type="Proteomes" id="UP000215453">
    <property type="component" value="Chromosome 21"/>
</dbReference>
<dbReference type="EMBL" id="LT882696">
    <property type="protein sequence ID" value="SMY30593.1"/>
    <property type="molecule type" value="Genomic_DNA"/>
</dbReference>
<reference evidence="1 2" key="1">
    <citation type="submission" date="2016-10" db="EMBL/GenBank/DDBJ databases">
        <authorList>
            <person name="Varghese N."/>
        </authorList>
    </citation>
    <scope>NUCLEOTIDE SEQUENCE [LARGE SCALE GENOMIC DNA]</scope>
</reference>
<evidence type="ECO:0000313" key="1">
    <source>
        <dbReference type="EMBL" id="SMY30593.1"/>
    </source>
</evidence>
<dbReference type="AlphaFoldDB" id="A0A1Y6M1U1"/>
<accession>A0A1Y6M1U1</accession>